<gene>
    <name evidence="2" type="ORF">SAMN02927928_0683</name>
</gene>
<evidence type="ECO:0000313" key="2">
    <source>
        <dbReference type="EMBL" id="SCW36080.1"/>
    </source>
</evidence>
<feature type="domain" description="Microcin J25-processing protein McjB C-terminal" evidence="1">
    <location>
        <begin position="130"/>
        <end position="222"/>
    </location>
</feature>
<dbReference type="AlphaFoldDB" id="A0A1G4PUV7"/>
<dbReference type="STRING" id="260084.SAMN02927928_0683"/>
<dbReference type="OrthoDB" id="119963at2"/>
<sequence length="224" mass="24786">MALSLRPQLHYCVANGRVVLLDLAKDRYFALPDPLDEAFQTLTARGGSFGDHTTGIRNLVEQGILTQKSDVTGPPHAPSLPRPAHSFVDSPPAGWVNPITFLQALLAQRRANADHSGLTLPHYVRRVSDMLAKSDDARIEAPSAQTLGALRAYLATRWLITTRDQCLLQSATLFQFLARRGWHPRFVVAVRMAPFAAHAWVQSGETVLNDRLDHVLPYTPILVL</sequence>
<evidence type="ECO:0000259" key="1">
    <source>
        <dbReference type="Pfam" id="PF13471"/>
    </source>
</evidence>
<dbReference type="RefSeq" id="WP_090643659.1">
    <property type="nucleotide sequence ID" value="NZ_CBCRYE010000001.1"/>
</dbReference>
<dbReference type="InterPro" id="IPR053521">
    <property type="entry name" value="McjB-like"/>
</dbReference>
<evidence type="ECO:0000313" key="3">
    <source>
        <dbReference type="Proteomes" id="UP000199150"/>
    </source>
</evidence>
<dbReference type="NCBIfam" id="NF033537">
    <property type="entry name" value="lasso_biosyn_B2"/>
    <property type="match status" value="1"/>
</dbReference>
<reference evidence="3" key="1">
    <citation type="submission" date="2016-10" db="EMBL/GenBank/DDBJ databases">
        <authorList>
            <person name="Varghese N."/>
            <person name="Submissions S."/>
        </authorList>
    </citation>
    <scope>NUCLEOTIDE SEQUENCE [LARGE SCALE GENOMIC DNA]</scope>
    <source>
        <strain evidence="3">CGMCC 1.3431</strain>
    </source>
</reference>
<organism evidence="2 3">
    <name type="scientific">Asticcacaulis taihuensis</name>
    <dbReference type="NCBI Taxonomy" id="260084"/>
    <lineage>
        <taxon>Bacteria</taxon>
        <taxon>Pseudomonadati</taxon>
        <taxon>Pseudomonadota</taxon>
        <taxon>Alphaproteobacteria</taxon>
        <taxon>Caulobacterales</taxon>
        <taxon>Caulobacteraceae</taxon>
        <taxon>Asticcacaulis</taxon>
    </lineage>
</organism>
<dbReference type="EMBL" id="FMTS01000001">
    <property type="protein sequence ID" value="SCW36080.1"/>
    <property type="molecule type" value="Genomic_DNA"/>
</dbReference>
<dbReference type="InterPro" id="IPR032708">
    <property type="entry name" value="McjB_C"/>
</dbReference>
<proteinExistence type="predicted"/>
<dbReference type="Proteomes" id="UP000199150">
    <property type="component" value="Unassembled WGS sequence"/>
</dbReference>
<accession>A0A1G4PUV7</accession>
<protein>
    <submittedName>
        <fullName evidence="2">Transglutaminase-like superfamily protein</fullName>
    </submittedName>
</protein>
<keyword evidence="3" id="KW-1185">Reference proteome</keyword>
<name>A0A1G4PUV7_9CAUL</name>
<dbReference type="Pfam" id="PF13471">
    <property type="entry name" value="Transglut_core3"/>
    <property type="match status" value="1"/>
</dbReference>